<evidence type="ECO:0000313" key="2">
    <source>
        <dbReference type="EMBL" id="KAJ7080634.1"/>
    </source>
</evidence>
<proteinExistence type="predicted"/>
<accession>A0AAD6XMM5</accession>
<dbReference type="PROSITE" id="PS50181">
    <property type="entry name" value="FBOX"/>
    <property type="match status" value="1"/>
</dbReference>
<dbReference type="InterPro" id="IPR036047">
    <property type="entry name" value="F-box-like_dom_sf"/>
</dbReference>
<evidence type="ECO:0000313" key="3">
    <source>
        <dbReference type="Proteomes" id="UP001222325"/>
    </source>
</evidence>
<dbReference type="AlphaFoldDB" id="A0AAD6XMM5"/>
<organism evidence="2 3">
    <name type="scientific">Mycena belliarum</name>
    <dbReference type="NCBI Taxonomy" id="1033014"/>
    <lineage>
        <taxon>Eukaryota</taxon>
        <taxon>Fungi</taxon>
        <taxon>Dikarya</taxon>
        <taxon>Basidiomycota</taxon>
        <taxon>Agaricomycotina</taxon>
        <taxon>Agaricomycetes</taxon>
        <taxon>Agaricomycetidae</taxon>
        <taxon>Agaricales</taxon>
        <taxon>Marasmiineae</taxon>
        <taxon>Mycenaceae</taxon>
        <taxon>Mycena</taxon>
    </lineage>
</organism>
<comment type="caution">
    <text evidence="2">The sequence shown here is derived from an EMBL/GenBank/DDBJ whole genome shotgun (WGS) entry which is preliminary data.</text>
</comment>
<sequence length="415" mass="45871">MNISSLPTELLNLIVGHTTLQDLLSLSQTTRHIHAICLETIYCTVTLEDRARALKCCSTIVSRQEASDSVREFKILCSPNDSDSDDPQSFEAVFTSAMIQMKNLRVVHVHSRSLFELFSSMNFPRLSACTLPISLEIGSFLQSNPTVTSLVLQPGMEGPFPGLGSSPVQAIHLPRLRRFGGPAISTCSFIPGSCTSHITIFWTDSQGIGFPEGLQAAARSNNDIVDLGHFIDTWDHTLLPAIASHLPHIRTLQITKSKHIPELPLSRERFLASFDDALRSLTCLEALTVITGADGTQGIDDDALIAEGRLLQRWGEISPRLSIVSLPSNTLWIRARSSVWFPSKVSSDEHRSGAERQQWLLNEMFPNEARIEVAAQAVKDFIADRAEMEALRDTLNSMRLQLETTSAMSSWMGSM</sequence>
<reference evidence="2" key="1">
    <citation type="submission" date="2023-03" db="EMBL/GenBank/DDBJ databases">
        <title>Massive genome expansion in bonnet fungi (Mycena s.s.) driven by repeated elements and novel gene families across ecological guilds.</title>
        <authorList>
            <consortium name="Lawrence Berkeley National Laboratory"/>
            <person name="Harder C.B."/>
            <person name="Miyauchi S."/>
            <person name="Viragh M."/>
            <person name="Kuo A."/>
            <person name="Thoen E."/>
            <person name="Andreopoulos B."/>
            <person name="Lu D."/>
            <person name="Skrede I."/>
            <person name="Drula E."/>
            <person name="Henrissat B."/>
            <person name="Morin E."/>
            <person name="Kohler A."/>
            <person name="Barry K."/>
            <person name="LaButti K."/>
            <person name="Morin E."/>
            <person name="Salamov A."/>
            <person name="Lipzen A."/>
            <person name="Mereny Z."/>
            <person name="Hegedus B."/>
            <person name="Baldrian P."/>
            <person name="Stursova M."/>
            <person name="Weitz H."/>
            <person name="Taylor A."/>
            <person name="Grigoriev I.V."/>
            <person name="Nagy L.G."/>
            <person name="Martin F."/>
            <person name="Kauserud H."/>
        </authorList>
    </citation>
    <scope>NUCLEOTIDE SEQUENCE</scope>
    <source>
        <strain evidence="2">CBHHK173m</strain>
    </source>
</reference>
<feature type="domain" description="F-box" evidence="1">
    <location>
        <begin position="1"/>
        <end position="36"/>
    </location>
</feature>
<protein>
    <recommendedName>
        <fullName evidence="1">F-box domain-containing protein</fullName>
    </recommendedName>
</protein>
<dbReference type="InterPro" id="IPR001810">
    <property type="entry name" value="F-box_dom"/>
</dbReference>
<name>A0AAD6XMM5_9AGAR</name>
<dbReference type="Pfam" id="PF00646">
    <property type="entry name" value="F-box"/>
    <property type="match status" value="1"/>
</dbReference>
<dbReference type="EMBL" id="JARJCN010000054">
    <property type="protein sequence ID" value="KAJ7080634.1"/>
    <property type="molecule type" value="Genomic_DNA"/>
</dbReference>
<keyword evidence="3" id="KW-1185">Reference proteome</keyword>
<dbReference type="Proteomes" id="UP001222325">
    <property type="component" value="Unassembled WGS sequence"/>
</dbReference>
<gene>
    <name evidence="2" type="ORF">B0H15DRAFT_856612</name>
</gene>
<dbReference type="SUPFAM" id="SSF81383">
    <property type="entry name" value="F-box domain"/>
    <property type="match status" value="1"/>
</dbReference>
<evidence type="ECO:0000259" key="1">
    <source>
        <dbReference type="PROSITE" id="PS50181"/>
    </source>
</evidence>